<reference evidence="2" key="1">
    <citation type="journal article" date="2019" name="Int. J. Syst. Evol. Microbiol.">
        <title>The Global Catalogue of Microorganisms (GCM) 10K type strain sequencing project: providing services to taxonomists for standard genome sequencing and annotation.</title>
        <authorList>
            <consortium name="The Broad Institute Genomics Platform"/>
            <consortium name="The Broad Institute Genome Sequencing Center for Infectious Disease"/>
            <person name="Wu L."/>
            <person name="Ma J."/>
        </authorList>
    </citation>
    <scope>NUCLEOTIDE SEQUENCE [LARGE SCALE GENOMIC DNA]</scope>
    <source>
        <strain evidence="2">JCM 17917</strain>
    </source>
</reference>
<evidence type="ECO:0000313" key="2">
    <source>
        <dbReference type="Proteomes" id="UP001501844"/>
    </source>
</evidence>
<sequence>MIDHFKAGLLTESLKKGTTTIEAWNYSNFMFFKFRKYYKILIVKIICRIFHYQPHFKMIF</sequence>
<name>A0ABP8G316_9BACT</name>
<comment type="caution">
    <text evidence="1">The sequence shown here is derived from an EMBL/GenBank/DDBJ whole genome shotgun (WGS) entry which is preliminary data.</text>
</comment>
<accession>A0ABP8G316</accession>
<organism evidence="1 2">
    <name type="scientific">Nibribacter koreensis</name>
    <dbReference type="NCBI Taxonomy" id="1084519"/>
    <lineage>
        <taxon>Bacteria</taxon>
        <taxon>Pseudomonadati</taxon>
        <taxon>Bacteroidota</taxon>
        <taxon>Cytophagia</taxon>
        <taxon>Cytophagales</taxon>
        <taxon>Hymenobacteraceae</taxon>
        <taxon>Nibribacter</taxon>
    </lineage>
</organism>
<protein>
    <submittedName>
        <fullName evidence="1">Uncharacterized protein</fullName>
    </submittedName>
</protein>
<dbReference type="Proteomes" id="UP001501844">
    <property type="component" value="Unassembled WGS sequence"/>
</dbReference>
<evidence type="ECO:0000313" key="1">
    <source>
        <dbReference type="EMBL" id="GAA4316362.1"/>
    </source>
</evidence>
<dbReference type="EMBL" id="BAABGX010000004">
    <property type="protein sequence ID" value="GAA4316362.1"/>
    <property type="molecule type" value="Genomic_DNA"/>
</dbReference>
<proteinExistence type="predicted"/>
<keyword evidence="2" id="KW-1185">Reference proteome</keyword>
<gene>
    <name evidence="1" type="ORF">GCM10023183_37500</name>
</gene>